<accession>A0A4Z2D9G4</accession>
<proteinExistence type="predicted"/>
<reference evidence="1 2" key="1">
    <citation type="submission" date="2019-03" db="EMBL/GenBank/DDBJ databases">
        <title>An improved genome assembly of the fluke Schistosoma japonicum.</title>
        <authorList>
            <person name="Hu W."/>
            <person name="Luo F."/>
            <person name="Yin M."/>
            <person name="Mo X."/>
            <person name="Sun C."/>
            <person name="Wu Q."/>
            <person name="Zhu B."/>
            <person name="Xiang M."/>
            <person name="Wang J."/>
            <person name="Wang Y."/>
            <person name="Zhang T."/>
            <person name="Xu B."/>
            <person name="Zheng H."/>
            <person name="Feng Z."/>
        </authorList>
    </citation>
    <scope>NUCLEOTIDE SEQUENCE [LARGE SCALE GENOMIC DNA]</scope>
    <source>
        <strain evidence="1">HuSjv2</strain>
        <tissue evidence="1">Worms</tissue>
    </source>
</reference>
<comment type="caution">
    <text evidence="1">The sequence shown here is derived from an EMBL/GenBank/DDBJ whole genome shotgun (WGS) entry which is preliminary data.</text>
</comment>
<dbReference type="EMBL" id="SKCS01000201">
    <property type="protein sequence ID" value="TNN13038.1"/>
    <property type="molecule type" value="Genomic_DNA"/>
</dbReference>
<protein>
    <submittedName>
        <fullName evidence="1">Uncharacterized protein</fullName>
    </submittedName>
</protein>
<evidence type="ECO:0000313" key="1">
    <source>
        <dbReference type="EMBL" id="TNN13038.1"/>
    </source>
</evidence>
<dbReference type="AlphaFoldDB" id="A0A4Z2D9G4"/>
<sequence>MLFSGEQQTNAPFIENNSDSGIVMAGWGGPETLTESLHVSDESDPSRNTTTISNDKTTTAKVLHLTPMIDDSDNFSSNLDKVC</sequence>
<name>A0A4Z2D9G4_SCHJA</name>
<keyword evidence="2" id="KW-1185">Reference proteome</keyword>
<gene>
    <name evidence="1" type="ORF">EWB00_003238</name>
</gene>
<dbReference type="Proteomes" id="UP000311919">
    <property type="component" value="Unassembled WGS sequence"/>
</dbReference>
<evidence type="ECO:0000313" key="2">
    <source>
        <dbReference type="Proteomes" id="UP000311919"/>
    </source>
</evidence>
<organism evidence="1 2">
    <name type="scientific">Schistosoma japonicum</name>
    <name type="common">Blood fluke</name>
    <dbReference type="NCBI Taxonomy" id="6182"/>
    <lineage>
        <taxon>Eukaryota</taxon>
        <taxon>Metazoa</taxon>
        <taxon>Spiralia</taxon>
        <taxon>Lophotrochozoa</taxon>
        <taxon>Platyhelminthes</taxon>
        <taxon>Trematoda</taxon>
        <taxon>Digenea</taxon>
        <taxon>Strigeidida</taxon>
        <taxon>Schistosomatoidea</taxon>
        <taxon>Schistosomatidae</taxon>
        <taxon>Schistosoma</taxon>
    </lineage>
</organism>